<gene>
    <name evidence="2" type="ORF">FNW02_01025</name>
</gene>
<name>A0AA40VNR6_9NOST</name>
<evidence type="ECO:0000313" key="2">
    <source>
        <dbReference type="EMBL" id="MBD6614489.1"/>
    </source>
</evidence>
<proteinExistence type="predicted"/>
<evidence type="ECO:0000256" key="1">
    <source>
        <dbReference type="SAM" id="Phobius"/>
    </source>
</evidence>
<organism evidence="2 3">
    <name type="scientific">Komarekiella delphini-convector SJRDD-AB1</name>
    <dbReference type="NCBI Taxonomy" id="2593771"/>
    <lineage>
        <taxon>Bacteria</taxon>
        <taxon>Bacillati</taxon>
        <taxon>Cyanobacteriota</taxon>
        <taxon>Cyanophyceae</taxon>
        <taxon>Nostocales</taxon>
        <taxon>Nostocaceae</taxon>
        <taxon>Komarekiella</taxon>
        <taxon>Komarekiella delphini-convector</taxon>
    </lineage>
</organism>
<keyword evidence="1" id="KW-0812">Transmembrane</keyword>
<dbReference type="RefSeq" id="WP_191755741.1">
    <property type="nucleotide sequence ID" value="NZ_VJXY01000001.1"/>
</dbReference>
<dbReference type="EMBL" id="VJXY01000001">
    <property type="protein sequence ID" value="MBD6614489.1"/>
    <property type="molecule type" value="Genomic_DNA"/>
</dbReference>
<reference evidence="2" key="1">
    <citation type="submission" date="2019-07" db="EMBL/GenBank/DDBJ databases">
        <title>Toxilogical consequences of a new and cryptic species of cyanobacteria (Komarekiella delphini-convector) recovered from the epidermis of a bottlenose dolphin and 1500 ft. in the air.</title>
        <authorList>
            <person name="Brown A.O."/>
            <person name="Dvorak P."/>
            <person name="Villanueva C.D."/>
            <person name="Foss A.J."/>
            <person name="Garvey A.D."/>
            <person name="Gibson Q.A."/>
            <person name="Johansen J.R."/>
            <person name="Casamatta D.A."/>
        </authorList>
    </citation>
    <scope>NUCLEOTIDE SEQUENCE</scope>
    <source>
        <strain evidence="2">SJRDD-AB1</strain>
    </source>
</reference>
<feature type="transmembrane region" description="Helical" evidence="1">
    <location>
        <begin position="142"/>
        <end position="161"/>
    </location>
</feature>
<feature type="transmembrane region" description="Helical" evidence="1">
    <location>
        <begin position="94"/>
        <end position="112"/>
    </location>
</feature>
<comment type="caution">
    <text evidence="2">The sequence shown here is derived from an EMBL/GenBank/DDBJ whole genome shotgun (WGS) entry which is preliminary data.</text>
</comment>
<keyword evidence="3" id="KW-1185">Reference proteome</keyword>
<evidence type="ECO:0008006" key="4">
    <source>
        <dbReference type="Google" id="ProtNLM"/>
    </source>
</evidence>
<keyword evidence="1" id="KW-1133">Transmembrane helix</keyword>
<evidence type="ECO:0000313" key="3">
    <source>
        <dbReference type="Proteomes" id="UP001165986"/>
    </source>
</evidence>
<dbReference type="Proteomes" id="UP001165986">
    <property type="component" value="Unassembled WGS sequence"/>
</dbReference>
<feature type="transmembrane region" description="Helical" evidence="1">
    <location>
        <begin position="59"/>
        <end position="82"/>
    </location>
</feature>
<protein>
    <recommendedName>
        <fullName evidence="4">DUF4149 domain-containing protein</fullName>
    </recommendedName>
</protein>
<keyword evidence="1" id="KW-0472">Membrane</keyword>
<sequence>MTAISSSSFEIKRPIWQTAIMLTLGFWLSASVVLDWVIMPSLYLSGMMNQAGFTTAGYVIFWNFNRMELLSAAVVLTGALALSKTQSHWRLGGIVLSALLLTIALLDTYFLTPQMCAIGVQLNLFEAAAAIPSTMNLLHGSYWLLEIVKLVAGGTLLSWCWRQQF</sequence>
<dbReference type="AlphaFoldDB" id="A0AA40VNR6"/>
<accession>A0AA40VNR6</accession>
<feature type="transmembrane region" description="Helical" evidence="1">
    <location>
        <begin position="20"/>
        <end position="39"/>
    </location>
</feature>